<dbReference type="Proteomes" id="UP001240643">
    <property type="component" value="Unassembled WGS sequence"/>
</dbReference>
<gene>
    <name evidence="6" type="ORF">J2Z62_000133</name>
</gene>
<dbReference type="Pfam" id="PF01513">
    <property type="entry name" value="NAD_kinase"/>
    <property type="match status" value="1"/>
</dbReference>
<proteinExistence type="predicted"/>
<evidence type="ECO:0000256" key="3">
    <source>
        <dbReference type="ARBA" id="ARBA00022857"/>
    </source>
</evidence>
<sequence>MQYKIITAQYEKAEKIANKLRAILKNHQENDATFEYLFLIGGDGTFAHAVTQYAFQENLKIIGINGGNVGFFSMFGENDLEKILNIIEPQDLTCLCYKTCHLIRLRFDNQEHFAFNDVVFFAKNLLAFDVAIDHNFLEHYRGSGLLFSTKYGSTGYNKSANGPVIFPEVHGWIMNELFAQGTSMIHTVNNPIILSWTTQIQLQATDNYRKFRISLDGIELDGSDNFETFELSLVESKALLYFACDSQTYIKKLSSIFLKKY</sequence>
<dbReference type="GO" id="GO:0003951">
    <property type="term" value="F:NAD+ kinase activity"/>
    <property type="evidence" value="ECO:0007669"/>
    <property type="project" value="UniProtKB-EC"/>
</dbReference>
<dbReference type="PANTHER" id="PTHR20275:SF0">
    <property type="entry name" value="NAD KINASE"/>
    <property type="match status" value="1"/>
</dbReference>
<evidence type="ECO:0000313" key="6">
    <source>
        <dbReference type="EMBL" id="MDQ0513695.1"/>
    </source>
</evidence>
<dbReference type="InterPro" id="IPR017438">
    <property type="entry name" value="ATP-NAD_kinase_N"/>
</dbReference>
<dbReference type="Gene3D" id="3.40.50.10330">
    <property type="entry name" value="Probable inorganic polyphosphate/atp-NAD kinase, domain 1"/>
    <property type="match status" value="1"/>
</dbReference>
<keyword evidence="7" id="KW-1185">Reference proteome</keyword>
<dbReference type="PANTHER" id="PTHR20275">
    <property type="entry name" value="NAD KINASE"/>
    <property type="match status" value="1"/>
</dbReference>
<dbReference type="EMBL" id="JAUSWO010000001">
    <property type="protein sequence ID" value="MDQ0513695.1"/>
    <property type="molecule type" value="Genomic_DNA"/>
</dbReference>
<comment type="caution">
    <text evidence="6">The sequence shown here is derived from an EMBL/GenBank/DDBJ whole genome shotgun (WGS) entry which is preliminary data.</text>
</comment>
<keyword evidence="4" id="KW-0520">NAD</keyword>
<evidence type="ECO:0000256" key="4">
    <source>
        <dbReference type="ARBA" id="ARBA00023027"/>
    </source>
</evidence>
<dbReference type="InterPro" id="IPR002504">
    <property type="entry name" value="NADK"/>
</dbReference>
<name>A0ABU0LYD0_9BACT</name>
<dbReference type="Gene3D" id="2.60.200.30">
    <property type="entry name" value="Probable inorganic polyphosphate/atp-NAD kinase, domain 2"/>
    <property type="match status" value="1"/>
</dbReference>
<evidence type="ECO:0000256" key="1">
    <source>
        <dbReference type="ARBA" id="ARBA00022679"/>
    </source>
</evidence>
<dbReference type="InterPro" id="IPR017437">
    <property type="entry name" value="ATP-NAD_kinase_PpnK-typ_C"/>
</dbReference>
<dbReference type="EC" id="2.7.1.23" evidence="6"/>
<comment type="catalytic activity">
    <reaction evidence="5">
        <text>NAD(+) + ATP = ADP + NADP(+) + H(+)</text>
        <dbReference type="Rhea" id="RHEA:18629"/>
        <dbReference type="ChEBI" id="CHEBI:15378"/>
        <dbReference type="ChEBI" id="CHEBI:30616"/>
        <dbReference type="ChEBI" id="CHEBI:57540"/>
        <dbReference type="ChEBI" id="CHEBI:58349"/>
        <dbReference type="ChEBI" id="CHEBI:456216"/>
        <dbReference type="EC" id="2.7.1.23"/>
    </reaction>
</comment>
<dbReference type="SUPFAM" id="SSF111331">
    <property type="entry name" value="NAD kinase/diacylglycerol kinase-like"/>
    <property type="match status" value="1"/>
</dbReference>
<dbReference type="InterPro" id="IPR016064">
    <property type="entry name" value="NAD/diacylglycerol_kinase_sf"/>
</dbReference>
<keyword evidence="1 6" id="KW-0808">Transferase</keyword>
<evidence type="ECO:0000256" key="2">
    <source>
        <dbReference type="ARBA" id="ARBA00022777"/>
    </source>
</evidence>
<dbReference type="RefSeq" id="WP_256547607.1">
    <property type="nucleotide sequence ID" value="NZ_CP101809.1"/>
</dbReference>
<reference evidence="6" key="1">
    <citation type="submission" date="2023-07" db="EMBL/GenBank/DDBJ databases">
        <title>Genomic Encyclopedia of Type Strains, Phase IV (KMG-IV): sequencing the most valuable type-strain genomes for metagenomic binning, comparative biology and taxonomic classification.</title>
        <authorList>
            <person name="Goeker M."/>
        </authorList>
    </citation>
    <scope>NUCLEOTIDE SEQUENCE [LARGE SCALE GENOMIC DNA]</scope>
    <source>
        <strain evidence="6">DSM 21204</strain>
    </source>
</reference>
<evidence type="ECO:0000313" key="7">
    <source>
        <dbReference type="Proteomes" id="UP001240643"/>
    </source>
</evidence>
<organism evidence="6 7">
    <name type="scientific">Mycoplasmoides fastidiosum</name>
    <dbReference type="NCBI Taxonomy" id="92758"/>
    <lineage>
        <taxon>Bacteria</taxon>
        <taxon>Bacillati</taxon>
        <taxon>Mycoplasmatota</taxon>
        <taxon>Mycoplasmoidales</taxon>
        <taxon>Mycoplasmoidaceae</taxon>
        <taxon>Mycoplasmoides</taxon>
    </lineage>
</organism>
<evidence type="ECO:0000256" key="5">
    <source>
        <dbReference type="ARBA" id="ARBA00047925"/>
    </source>
</evidence>
<dbReference type="Pfam" id="PF20143">
    <property type="entry name" value="NAD_kinase_C"/>
    <property type="match status" value="1"/>
</dbReference>
<keyword evidence="3" id="KW-0521">NADP</keyword>
<protein>
    <submittedName>
        <fullName evidence="6">NAD+ kinase</fullName>
        <ecNumber evidence="6">2.7.1.23</ecNumber>
    </submittedName>
</protein>
<accession>A0ABU0LYD0</accession>
<keyword evidence="2 6" id="KW-0418">Kinase</keyword>